<evidence type="ECO:0000256" key="8">
    <source>
        <dbReference type="ARBA" id="ARBA00023065"/>
    </source>
</evidence>
<keyword evidence="7 15" id="KW-1133">Transmembrane helix</keyword>
<dbReference type="EMBL" id="CP001734">
    <property type="protein sequence ID" value="ACV69500.1"/>
    <property type="molecule type" value="Genomic_DNA"/>
</dbReference>
<evidence type="ECO:0000313" key="19">
    <source>
        <dbReference type="EMBL" id="ACV69500.1"/>
    </source>
</evidence>
<feature type="transmembrane region" description="Helical" evidence="15">
    <location>
        <begin position="39"/>
        <end position="58"/>
    </location>
</feature>
<feature type="signal peptide" evidence="18">
    <location>
        <begin position="1"/>
        <end position="23"/>
    </location>
</feature>
<dbReference type="eggNOG" id="COG0711">
    <property type="taxonomic scope" value="Bacteria"/>
</dbReference>
<keyword evidence="5 15" id="KW-0812">Transmembrane</keyword>
<keyword evidence="8 15" id="KW-0406">Ion transport</keyword>
<keyword evidence="3 15" id="KW-1003">Cell membrane</keyword>
<feature type="chain" id="PRO_5002993196" description="ATP synthase subunit b" evidence="18">
    <location>
        <begin position="24"/>
        <end position="192"/>
    </location>
</feature>
<comment type="subcellular location">
    <subcellularLocation>
        <location evidence="15">Cell inner membrane</location>
        <topology evidence="15">Single-pass membrane protein</topology>
    </subcellularLocation>
    <subcellularLocation>
        <location evidence="14">Endomembrane system</location>
        <topology evidence="14">Single-pass membrane protein</topology>
    </subcellularLocation>
</comment>
<evidence type="ECO:0000256" key="11">
    <source>
        <dbReference type="ARBA" id="ARBA00025198"/>
    </source>
</evidence>
<sequence>MRRLRSIGVIATALVFMAVAAWASEQGGGEAAHGGSWMNLFWRTVNFVIFVAIIYKLAGKRIREFFTGRRHRIATELKDLETRKADTEKRLAEVEQSIADLDKKREDILAEYKQQGEALKESIVAKAHERAEQIQAQAEKTAQQELRQAVKDVRAEIAEAVASAAEKSIADKLNKEDHKKLVQDYLTKVVLN</sequence>
<feature type="coiled-coil region" evidence="17">
    <location>
        <begin position="70"/>
        <end position="163"/>
    </location>
</feature>
<dbReference type="GO" id="GO:0045259">
    <property type="term" value="C:proton-transporting ATP synthase complex"/>
    <property type="evidence" value="ECO:0007669"/>
    <property type="project" value="UniProtKB-KW"/>
</dbReference>
<evidence type="ECO:0000256" key="12">
    <source>
        <dbReference type="ARBA" id="ARBA00025614"/>
    </source>
</evidence>
<dbReference type="KEGG" id="drt:Dret_2216"/>
<keyword evidence="4 15" id="KW-0138">CF(0)</keyword>
<keyword evidence="6 15" id="KW-0375">Hydrogen ion transport</keyword>
<dbReference type="PANTHER" id="PTHR33445:SF1">
    <property type="entry name" value="ATP SYNTHASE SUBUNIT B"/>
    <property type="match status" value="1"/>
</dbReference>
<evidence type="ECO:0000256" key="13">
    <source>
        <dbReference type="ARBA" id="ARBA00026054"/>
    </source>
</evidence>
<evidence type="ECO:0000256" key="5">
    <source>
        <dbReference type="ARBA" id="ARBA00022692"/>
    </source>
</evidence>
<dbReference type="GO" id="GO:0012505">
    <property type="term" value="C:endomembrane system"/>
    <property type="evidence" value="ECO:0007669"/>
    <property type="project" value="UniProtKB-SubCell"/>
</dbReference>
<comment type="subunit">
    <text evidence="13">F-type ATPases have 2 components, F(1) - the catalytic core - and F(0) - the membrane proton channel. F(1) has five subunits: alpha(3), beta(3), gamma(1), delta(1), epsilon(1). F(0) has four main subunits: a(1), b(2) and c(10-14). The alpha and beta chains form an alternating ring which encloses part of the gamma chain. F(1) is attached to F(0) by a central stalk formed by the gamma and epsilon chains, while a peripheral stalk is formed by the delta and b chains.</text>
</comment>
<evidence type="ECO:0000256" key="14">
    <source>
        <dbReference type="ARBA" id="ARBA00037847"/>
    </source>
</evidence>
<keyword evidence="9 15" id="KW-0472">Membrane</keyword>
<keyword evidence="17" id="KW-0175">Coiled coil</keyword>
<dbReference type="InterPro" id="IPR005864">
    <property type="entry name" value="ATP_synth_F0_bsu_bac"/>
</dbReference>
<dbReference type="HOGENOM" id="CLU_079215_3_1_7"/>
<gene>
    <name evidence="15" type="primary">atpF</name>
    <name evidence="19" type="ordered locus">Dret_2216</name>
</gene>
<dbReference type="STRING" id="485915.Dret_2216"/>
<keyword evidence="20" id="KW-1185">Reference proteome</keyword>
<evidence type="ECO:0000256" key="17">
    <source>
        <dbReference type="SAM" id="Coils"/>
    </source>
</evidence>
<evidence type="ECO:0000256" key="4">
    <source>
        <dbReference type="ARBA" id="ARBA00022547"/>
    </source>
</evidence>
<dbReference type="GO" id="GO:0046961">
    <property type="term" value="F:proton-transporting ATPase activity, rotational mechanism"/>
    <property type="evidence" value="ECO:0007669"/>
    <property type="project" value="TreeGrafter"/>
</dbReference>
<dbReference type="Pfam" id="PF00430">
    <property type="entry name" value="ATP-synt_B"/>
    <property type="match status" value="1"/>
</dbReference>
<evidence type="ECO:0000256" key="6">
    <source>
        <dbReference type="ARBA" id="ARBA00022781"/>
    </source>
</evidence>
<dbReference type="HAMAP" id="MF_01398">
    <property type="entry name" value="ATP_synth_b_bprime"/>
    <property type="match status" value="1"/>
</dbReference>
<evidence type="ECO:0000256" key="1">
    <source>
        <dbReference type="ARBA" id="ARBA00005513"/>
    </source>
</evidence>
<keyword evidence="10 15" id="KW-0066">ATP synthesis</keyword>
<comment type="similarity">
    <text evidence="1 15 16">Belongs to the ATPase B chain family.</text>
</comment>
<keyword evidence="18" id="KW-0732">Signal</keyword>
<dbReference type="NCBIfam" id="TIGR01144">
    <property type="entry name" value="ATP_synt_b"/>
    <property type="match status" value="1"/>
</dbReference>
<dbReference type="PANTHER" id="PTHR33445">
    <property type="entry name" value="ATP SYNTHASE SUBUNIT B', CHLOROPLASTIC"/>
    <property type="match status" value="1"/>
</dbReference>
<evidence type="ECO:0000256" key="16">
    <source>
        <dbReference type="RuleBase" id="RU003848"/>
    </source>
</evidence>
<reference evidence="20" key="1">
    <citation type="submission" date="2009-09" db="EMBL/GenBank/DDBJ databases">
        <title>The complete chromosome of Desulfohalobium retbaense DSM 5692.</title>
        <authorList>
            <consortium name="US DOE Joint Genome Institute (JGI-PGF)"/>
            <person name="Lucas S."/>
            <person name="Copeland A."/>
            <person name="Lapidus A."/>
            <person name="Glavina del Rio T."/>
            <person name="Dalin E."/>
            <person name="Tice H."/>
            <person name="Bruce D."/>
            <person name="Goodwin L."/>
            <person name="Pitluck S."/>
            <person name="Kyrpides N."/>
            <person name="Mavromatis K."/>
            <person name="Ivanova N."/>
            <person name="Mikhailova N."/>
            <person name="Munk A.C."/>
            <person name="Brettin T."/>
            <person name="Detter J.C."/>
            <person name="Han C."/>
            <person name="Tapia R."/>
            <person name="Larimer F."/>
            <person name="Land M."/>
            <person name="Hauser L."/>
            <person name="Markowitz V."/>
            <person name="Cheng J.-F."/>
            <person name="Hugenholtz P."/>
            <person name="Woyke T."/>
            <person name="Wu D."/>
            <person name="Spring S."/>
            <person name="Klenk H.-P."/>
            <person name="Eisen J.A."/>
        </authorList>
    </citation>
    <scope>NUCLEOTIDE SEQUENCE [LARGE SCALE GENOMIC DNA]</scope>
    <source>
        <strain evidence="20">DSM 5692</strain>
    </source>
</reference>
<dbReference type="GO" id="GO:0005886">
    <property type="term" value="C:plasma membrane"/>
    <property type="evidence" value="ECO:0007669"/>
    <property type="project" value="UniProtKB-SubCell"/>
</dbReference>
<dbReference type="InterPro" id="IPR050059">
    <property type="entry name" value="ATP_synthase_B_chain"/>
</dbReference>
<reference evidence="19 20" key="2">
    <citation type="journal article" date="2010" name="Stand. Genomic Sci.">
        <title>Complete genome sequence of Desulfohalobium retbaense type strain (HR(100)).</title>
        <authorList>
            <person name="Spring S."/>
            <person name="Nolan M."/>
            <person name="Lapidus A."/>
            <person name="Glavina Del Rio T."/>
            <person name="Copeland A."/>
            <person name="Tice H."/>
            <person name="Cheng J.F."/>
            <person name="Lucas S."/>
            <person name="Land M."/>
            <person name="Chen F."/>
            <person name="Bruce D."/>
            <person name="Goodwin L."/>
            <person name="Pitluck S."/>
            <person name="Ivanova N."/>
            <person name="Mavromatis K."/>
            <person name="Mikhailova N."/>
            <person name="Pati A."/>
            <person name="Chen A."/>
            <person name="Palaniappan K."/>
            <person name="Hauser L."/>
            <person name="Chang Y.J."/>
            <person name="Jeffries C.D."/>
            <person name="Munk C."/>
            <person name="Kiss H."/>
            <person name="Chain P."/>
            <person name="Han C."/>
            <person name="Brettin T."/>
            <person name="Detter J.C."/>
            <person name="Schuler E."/>
            <person name="Goker M."/>
            <person name="Rohde M."/>
            <person name="Bristow J."/>
            <person name="Eisen J.A."/>
            <person name="Markowitz V."/>
            <person name="Hugenholtz P."/>
            <person name="Kyrpides N.C."/>
            <person name="Klenk H.P."/>
        </authorList>
    </citation>
    <scope>NUCLEOTIDE SEQUENCE [LARGE SCALE GENOMIC DNA]</scope>
    <source>
        <strain evidence="19 20">DSM 5692</strain>
    </source>
</reference>
<organism evidence="19 20">
    <name type="scientific">Desulfohalobium retbaense (strain ATCC 49708 / DSM 5692 / JCM 16813 / HR100)</name>
    <dbReference type="NCBI Taxonomy" id="485915"/>
    <lineage>
        <taxon>Bacteria</taxon>
        <taxon>Pseudomonadati</taxon>
        <taxon>Thermodesulfobacteriota</taxon>
        <taxon>Desulfovibrionia</taxon>
        <taxon>Desulfovibrionales</taxon>
        <taxon>Desulfohalobiaceae</taxon>
        <taxon>Desulfohalobium</taxon>
    </lineage>
</organism>
<accession>C8X503</accession>
<protein>
    <recommendedName>
        <fullName evidence="15">ATP synthase subunit b</fullName>
    </recommendedName>
    <alternativeName>
        <fullName evidence="15">ATP synthase F(0) sector subunit b</fullName>
    </alternativeName>
    <alternativeName>
        <fullName evidence="15">ATPase subunit I</fullName>
    </alternativeName>
    <alternativeName>
        <fullName evidence="15">F-type ATPase subunit b</fullName>
        <shortName evidence="15">F-ATPase subunit b</shortName>
    </alternativeName>
</protein>
<comment type="function">
    <text evidence="12">Component of the F(0) channel, it forms part of the peripheral stalk, linking F(1) to F(0). The b'-subunit is a diverged and duplicated form of b found in plants and photosynthetic bacteria.</text>
</comment>
<comment type="subunit">
    <text evidence="15">F-type ATPases have 2 components, F(1) - the catalytic core - and F(0) - the membrane proton channel. F(1) has five subunits: alpha(3), beta(3), gamma(1), delta(1), epsilon(1). F(0) has three main subunits: a(1), b(2) and c(10-14). The alpha and beta chains form an alternating ring which encloses part of the gamma chain. F(1) is attached to F(0) by a central stalk formed by the gamma and epsilon chains, while a peripheral stalk is formed by the delta and b chains.</text>
</comment>
<dbReference type="CDD" id="cd06503">
    <property type="entry name" value="ATP-synt_Fo_b"/>
    <property type="match status" value="1"/>
</dbReference>
<evidence type="ECO:0000256" key="2">
    <source>
        <dbReference type="ARBA" id="ARBA00022448"/>
    </source>
</evidence>
<dbReference type="AlphaFoldDB" id="C8X503"/>
<evidence type="ECO:0000256" key="9">
    <source>
        <dbReference type="ARBA" id="ARBA00023136"/>
    </source>
</evidence>
<comment type="function">
    <text evidence="11 15">F(1)F(0) ATP synthase produces ATP from ADP in the presence of a proton or sodium gradient. F-type ATPases consist of two structural domains, F(1) containing the extramembraneous catalytic core and F(0) containing the membrane proton channel, linked together by a central stalk and a peripheral stalk. During catalysis, ATP synthesis in the catalytic domain of F(1) is coupled via a rotary mechanism of the central stalk subunits to proton translocation.</text>
</comment>
<name>C8X503_DESRD</name>
<evidence type="ECO:0000313" key="20">
    <source>
        <dbReference type="Proteomes" id="UP000001052"/>
    </source>
</evidence>
<keyword evidence="15" id="KW-0997">Cell inner membrane</keyword>
<evidence type="ECO:0000256" key="7">
    <source>
        <dbReference type="ARBA" id="ARBA00022989"/>
    </source>
</evidence>
<proteinExistence type="inferred from homology"/>
<evidence type="ECO:0000256" key="18">
    <source>
        <dbReference type="SAM" id="SignalP"/>
    </source>
</evidence>
<evidence type="ECO:0000256" key="10">
    <source>
        <dbReference type="ARBA" id="ARBA00023310"/>
    </source>
</evidence>
<dbReference type="GO" id="GO:0046933">
    <property type="term" value="F:proton-transporting ATP synthase activity, rotational mechanism"/>
    <property type="evidence" value="ECO:0007669"/>
    <property type="project" value="UniProtKB-UniRule"/>
</dbReference>
<keyword evidence="2 15" id="KW-0813">Transport</keyword>
<evidence type="ECO:0000256" key="15">
    <source>
        <dbReference type="HAMAP-Rule" id="MF_01398"/>
    </source>
</evidence>
<evidence type="ECO:0000256" key="3">
    <source>
        <dbReference type="ARBA" id="ARBA00022475"/>
    </source>
</evidence>
<dbReference type="InterPro" id="IPR002146">
    <property type="entry name" value="ATP_synth_b/b'su_bac/chlpt"/>
</dbReference>
<dbReference type="Proteomes" id="UP000001052">
    <property type="component" value="Chromosome"/>
</dbReference>